<accession>A0ABP8MLG5</accession>
<dbReference type="Proteomes" id="UP001500840">
    <property type="component" value="Unassembled WGS sequence"/>
</dbReference>
<dbReference type="PANTHER" id="PTHR33154:SF33">
    <property type="entry name" value="TRANSCRIPTIONAL REPRESSOR SDPR"/>
    <property type="match status" value="1"/>
</dbReference>
<dbReference type="SUPFAM" id="SSF46785">
    <property type="entry name" value="Winged helix' DNA-binding domain"/>
    <property type="match status" value="1"/>
</dbReference>
<keyword evidence="2" id="KW-0238">DNA-binding</keyword>
<evidence type="ECO:0000256" key="2">
    <source>
        <dbReference type="ARBA" id="ARBA00023125"/>
    </source>
</evidence>
<evidence type="ECO:0000256" key="1">
    <source>
        <dbReference type="ARBA" id="ARBA00023015"/>
    </source>
</evidence>
<evidence type="ECO:0000313" key="6">
    <source>
        <dbReference type="Proteomes" id="UP001500840"/>
    </source>
</evidence>
<keyword evidence="1" id="KW-0805">Transcription regulation</keyword>
<dbReference type="InterPro" id="IPR001845">
    <property type="entry name" value="HTH_ArsR_DNA-bd_dom"/>
</dbReference>
<dbReference type="RefSeq" id="WP_339940056.1">
    <property type="nucleotide sequence ID" value="NZ_BAABGA010000029.1"/>
</dbReference>
<dbReference type="NCBIfam" id="NF033788">
    <property type="entry name" value="HTH_metalloreg"/>
    <property type="match status" value="1"/>
</dbReference>
<evidence type="ECO:0000259" key="4">
    <source>
        <dbReference type="PROSITE" id="PS50987"/>
    </source>
</evidence>
<dbReference type="InterPro" id="IPR036390">
    <property type="entry name" value="WH_DNA-bd_sf"/>
</dbReference>
<dbReference type="SMART" id="SM00418">
    <property type="entry name" value="HTH_ARSR"/>
    <property type="match status" value="1"/>
</dbReference>
<protein>
    <recommendedName>
        <fullName evidence="4">HTH arsR-type domain-containing protein</fullName>
    </recommendedName>
</protein>
<feature type="domain" description="HTH arsR-type" evidence="4">
    <location>
        <begin position="5"/>
        <end position="100"/>
    </location>
</feature>
<comment type="caution">
    <text evidence="5">The sequence shown here is derived from an EMBL/GenBank/DDBJ whole genome shotgun (WGS) entry which is preliminary data.</text>
</comment>
<dbReference type="InterPro" id="IPR036388">
    <property type="entry name" value="WH-like_DNA-bd_sf"/>
</dbReference>
<evidence type="ECO:0000256" key="3">
    <source>
        <dbReference type="ARBA" id="ARBA00023163"/>
    </source>
</evidence>
<dbReference type="CDD" id="cd00090">
    <property type="entry name" value="HTH_ARSR"/>
    <property type="match status" value="1"/>
</dbReference>
<dbReference type="EMBL" id="BAABGA010000029">
    <property type="protein sequence ID" value="GAA4452634.1"/>
    <property type="molecule type" value="Genomic_DNA"/>
</dbReference>
<dbReference type="InterPro" id="IPR051081">
    <property type="entry name" value="HTH_MetalResp_TranReg"/>
</dbReference>
<gene>
    <name evidence="5" type="ORF">GCM10023156_22300</name>
</gene>
<sequence>MDQTVTQLSDEQVHRISKAIADPQRFAILTCIASELEIACKSLVDEFPITQATISHHLKELVAAELIHSRRQGQLAILSCRRDICESYTRYLAERLVKPHLDSLAPATTPTLPK</sequence>
<evidence type="ECO:0000313" key="5">
    <source>
        <dbReference type="EMBL" id="GAA4452634.1"/>
    </source>
</evidence>
<dbReference type="InterPro" id="IPR011991">
    <property type="entry name" value="ArsR-like_HTH"/>
</dbReference>
<dbReference type="Pfam" id="PF12840">
    <property type="entry name" value="HTH_20"/>
    <property type="match status" value="1"/>
</dbReference>
<keyword evidence="3" id="KW-0804">Transcription</keyword>
<proteinExistence type="predicted"/>
<dbReference type="PANTHER" id="PTHR33154">
    <property type="entry name" value="TRANSCRIPTIONAL REGULATOR, ARSR FAMILY"/>
    <property type="match status" value="1"/>
</dbReference>
<reference evidence="6" key="1">
    <citation type="journal article" date="2019" name="Int. J. Syst. Evol. Microbiol.">
        <title>The Global Catalogue of Microorganisms (GCM) 10K type strain sequencing project: providing services to taxonomists for standard genome sequencing and annotation.</title>
        <authorList>
            <consortium name="The Broad Institute Genomics Platform"/>
            <consortium name="The Broad Institute Genome Sequencing Center for Infectious Disease"/>
            <person name="Wu L."/>
            <person name="Ma J."/>
        </authorList>
    </citation>
    <scope>NUCLEOTIDE SEQUENCE [LARGE SCALE GENOMIC DNA]</scope>
    <source>
        <strain evidence="6">JCM 17759</strain>
    </source>
</reference>
<keyword evidence="6" id="KW-1185">Reference proteome</keyword>
<dbReference type="PROSITE" id="PS50987">
    <property type="entry name" value="HTH_ARSR_2"/>
    <property type="match status" value="1"/>
</dbReference>
<dbReference type="Gene3D" id="1.10.10.10">
    <property type="entry name" value="Winged helix-like DNA-binding domain superfamily/Winged helix DNA-binding domain"/>
    <property type="match status" value="1"/>
</dbReference>
<organism evidence="5 6">
    <name type="scientific">Novipirellula rosea</name>
    <dbReference type="NCBI Taxonomy" id="1031540"/>
    <lineage>
        <taxon>Bacteria</taxon>
        <taxon>Pseudomonadati</taxon>
        <taxon>Planctomycetota</taxon>
        <taxon>Planctomycetia</taxon>
        <taxon>Pirellulales</taxon>
        <taxon>Pirellulaceae</taxon>
        <taxon>Novipirellula</taxon>
    </lineage>
</organism>
<dbReference type="PRINTS" id="PR00778">
    <property type="entry name" value="HTHARSR"/>
</dbReference>
<name>A0ABP8MLG5_9BACT</name>